<comment type="caution">
    <text evidence="1">The sequence shown here is derived from an EMBL/GenBank/DDBJ whole genome shotgun (WGS) entry which is preliminary data.</text>
</comment>
<gene>
    <name evidence="1" type="ORF">ACFSQP_04915</name>
</gene>
<dbReference type="EMBL" id="JBHULS010000002">
    <property type="protein sequence ID" value="MFD2551150.1"/>
    <property type="molecule type" value="Genomic_DNA"/>
</dbReference>
<sequence>MLITGKPFKWLVLVSFWMFLLTNSYAQSEASRWKAQFLLGVNSPNASGFVPGFEGETLNFPTIQLGVQRMFKPQYGVKLDYGFNRLNHASDAPYFKINYSRINAQFVYDLSPVATFLPASVGLVAHAGPGFSMVKPLSGFSENNTAFVNAMAGLEAHYTLSRTLSVLIDVAYVYGFSSDFKPVSSGFGSFNGNLFTATVGLSVSLSGCYYCD</sequence>
<accession>A0ABW5KTA6</accession>
<name>A0ABW5KTA6_9FLAO</name>
<protein>
    <submittedName>
        <fullName evidence="1">Cell envelope biogenesis protein OmpA</fullName>
    </submittedName>
</protein>
<dbReference type="Proteomes" id="UP001597472">
    <property type="component" value="Unassembled WGS sequence"/>
</dbReference>
<dbReference type="SUPFAM" id="SSF56925">
    <property type="entry name" value="OMPA-like"/>
    <property type="match status" value="1"/>
</dbReference>
<evidence type="ECO:0000313" key="1">
    <source>
        <dbReference type="EMBL" id="MFD2551150.1"/>
    </source>
</evidence>
<reference evidence="2" key="1">
    <citation type="journal article" date="2019" name="Int. J. Syst. Evol. Microbiol.">
        <title>The Global Catalogue of Microorganisms (GCM) 10K type strain sequencing project: providing services to taxonomists for standard genome sequencing and annotation.</title>
        <authorList>
            <consortium name="The Broad Institute Genomics Platform"/>
            <consortium name="The Broad Institute Genome Sequencing Center for Infectious Disease"/>
            <person name="Wu L."/>
            <person name="Ma J."/>
        </authorList>
    </citation>
    <scope>NUCLEOTIDE SEQUENCE [LARGE SCALE GENOMIC DNA]</scope>
    <source>
        <strain evidence="2">KCTC 42587</strain>
    </source>
</reference>
<dbReference type="InterPro" id="IPR011250">
    <property type="entry name" value="OMP/PagP_B-barrel"/>
</dbReference>
<keyword evidence="2" id="KW-1185">Reference proteome</keyword>
<dbReference type="RefSeq" id="WP_376892261.1">
    <property type="nucleotide sequence ID" value="NZ_JBHULS010000002.1"/>
</dbReference>
<evidence type="ECO:0000313" key="2">
    <source>
        <dbReference type="Proteomes" id="UP001597472"/>
    </source>
</evidence>
<organism evidence="1 2">
    <name type="scientific">Bizionia sediminis</name>
    <dbReference type="NCBI Taxonomy" id="1737064"/>
    <lineage>
        <taxon>Bacteria</taxon>
        <taxon>Pseudomonadati</taxon>
        <taxon>Bacteroidota</taxon>
        <taxon>Flavobacteriia</taxon>
        <taxon>Flavobacteriales</taxon>
        <taxon>Flavobacteriaceae</taxon>
        <taxon>Bizionia</taxon>
    </lineage>
</organism>
<proteinExistence type="predicted"/>